<dbReference type="Proteomes" id="UP000648187">
    <property type="component" value="Unassembled WGS sequence"/>
</dbReference>
<protein>
    <submittedName>
        <fullName evidence="1">Uncharacterized protein</fullName>
    </submittedName>
</protein>
<comment type="caution">
    <text evidence="1">The sequence shown here is derived from an EMBL/GenBank/DDBJ whole genome shotgun (WGS) entry which is preliminary data.</text>
</comment>
<dbReference type="AlphaFoldDB" id="A0A835L703"/>
<evidence type="ECO:0000313" key="1">
    <source>
        <dbReference type="EMBL" id="KAF9416880.1"/>
    </source>
</evidence>
<organism evidence="1 2">
    <name type="scientific">Spodoptera exigua</name>
    <name type="common">Beet armyworm</name>
    <name type="synonym">Noctua fulgens</name>
    <dbReference type="NCBI Taxonomy" id="7107"/>
    <lineage>
        <taxon>Eukaryota</taxon>
        <taxon>Metazoa</taxon>
        <taxon>Ecdysozoa</taxon>
        <taxon>Arthropoda</taxon>
        <taxon>Hexapoda</taxon>
        <taxon>Insecta</taxon>
        <taxon>Pterygota</taxon>
        <taxon>Neoptera</taxon>
        <taxon>Endopterygota</taxon>
        <taxon>Lepidoptera</taxon>
        <taxon>Glossata</taxon>
        <taxon>Ditrysia</taxon>
        <taxon>Noctuoidea</taxon>
        <taxon>Noctuidae</taxon>
        <taxon>Amphipyrinae</taxon>
        <taxon>Spodoptera</taxon>
    </lineage>
</organism>
<reference evidence="1" key="1">
    <citation type="submission" date="2020-08" db="EMBL/GenBank/DDBJ databases">
        <title>Spodoptera exigua strain:BAW_Kor-Di-RS1 Genome sequencing and assembly.</title>
        <authorList>
            <person name="Kim J."/>
            <person name="Nam H.Y."/>
            <person name="Kwon M."/>
            <person name="Choi J.H."/>
            <person name="Cho S.R."/>
            <person name="Kim G.-H."/>
        </authorList>
    </citation>
    <scope>NUCLEOTIDE SEQUENCE</scope>
    <source>
        <strain evidence="1">BAW_Kor-Di-RS1</strain>
        <tissue evidence="1">Whole-body</tissue>
    </source>
</reference>
<keyword evidence="2" id="KW-1185">Reference proteome</keyword>
<proteinExistence type="predicted"/>
<evidence type="ECO:0000313" key="2">
    <source>
        <dbReference type="Proteomes" id="UP000648187"/>
    </source>
</evidence>
<gene>
    <name evidence="1" type="ORF">HW555_005883</name>
</gene>
<sequence length="89" mass="9673">MITSSTSTLHHRSVAYTGCSALTALSLCQVLGPSRPVAKPSGNELWADRCGHIQRQEAADCSCTRLAAPIVHKKDILQLVSYSFIPMFQ</sequence>
<dbReference type="EMBL" id="JACKWZ010000082">
    <property type="protein sequence ID" value="KAF9416880.1"/>
    <property type="molecule type" value="Genomic_DNA"/>
</dbReference>
<name>A0A835L703_SPOEX</name>
<accession>A0A835L703</accession>